<dbReference type="Pfam" id="PF13378">
    <property type="entry name" value="MR_MLE_C"/>
    <property type="match status" value="1"/>
</dbReference>
<evidence type="ECO:0000256" key="2">
    <source>
        <dbReference type="ARBA" id="ARBA00022723"/>
    </source>
</evidence>
<dbReference type="Gene3D" id="3.20.20.120">
    <property type="entry name" value="Enolase-like C-terminal domain"/>
    <property type="match status" value="1"/>
</dbReference>
<evidence type="ECO:0000256" key="3">
    <source>
        <dbReference type="ARBA" id="ARBA00022842"/>
    </source>
</evidence>
<dbReference type="InterPro" id="IPR029017">
    <property type="entry name" value="Enolase-like_N"/>
</dbReference>
<dbReference type="SMART" id="SM00922">
    <property type="entry name" value="MR_MLE"/>
    <property type="match status" value="1"/>
</dbReference>
<dbReference type="Gene3D" id="3.30.390.10">
    <property type="entry name" value="Enolase-like, N-terminal domain"/>
    <property type="match status" value="1"/>
</dbReference>
<dbReference type="RefSeq" id="WP_180285517.1">
    <property type="nucleotide sequence ID" value="NZ_JABFDB010000031.1"/>
</dbReference>
<dbReference type="NCBIfam" id="NF042940">
    <property type="entry name" value="racemase_DgcA"/>
    <property type="match status" value="1"/>
</dbReference>
<dbReference type="SUPFAM" id="SSF54826">
    <property type="entry name" value="Enolase N-terminal domain-like"/>
    <property type="match status" value="1"/>
</dbReference>
<dbReference type="EMBL" id="JABFDB010000031">
    <property type="protein sequence ID" value="NYZ23740.1"/>
    <property type="molecule type" value="Genomic_DNA"/>
</dbReference>
<dbReference type="CDD" id="cd03319">
    <property type="entry name" value="L-Ala-DL-Glu_epimerase"/>
    <property type="match status" value="1"/>
</dbReference>
<dbReference type="Pfam" id="PF02746">
    <property type="entry name" value="MR_MLE_N"/>
    <property type="match status" value="1"/>
</dbReference>
<reference evidence="7 8" key="1">
    <citation type="submission" date="2020-05" db="EMBL/GenBank/DDBJ databases">
        <title>Azospirillum oleiclasticum sp. nov, a nitrogen-fixing and heavy crude oil-emulsifying bacterium isolated from the crude oil of Yumen Oilfield.</title>
        <authorList>
            <person name="Wu D."/>
            <person name="Cai M."/>
            <person name="Zhang X."/>
        </authorList>
    </citation>
    <scope>NUCLEOTIDE SEQUENCE [LARGE SCALE GENOMIC DNA]</scope>
    <source>
        <strain evidence="7 8">ROY-1-1-2</strain>
    </source>
</reference>
<sequence>MSRHLTVRAERFPIRGSFRIARGAKTEAEVVVAVIEEDGASGRGECVPYARYGESVPAVVAALEAMAGAVAAGLDRAVLQSAMEPGAARNALDCALWDLEAKRSGVPAWRLAGLAGPPVPLVTAYTLSVDEPAAMAEAARSVAARHPLLKMKLTGDGDLERVGAVRAAAPDARLIVDANEGWTLDHLRRFAPAFADLGVEMIEQPLPADADEALRGVACPVPLGADESCHGPESLERLKGLYQVVNVKLDKTGGLTGALALTAAARAAGFDVMVGCMVATSLAMAPACLAAQGVRYVDLDGPLLLAADRVPALRYDGALVHPPEPELWG</sequence>
<dbReference type="InterPro" id="IPR029065">
    <property type="entry name" value="Enolase_C-like"/>
</dbReference>
<gene>
    <name evidence="7" type="ORF">HND93_28910</name>
</gene>
<dbReference type="SFLD" id="SFLDS00001">
    <property type="entry name" value="Enolase"/>
    <property type="match status" value="1"/>
</dbReference>
<dbReference type="SFLD" id="SFLDF00010">
    <property type="entry name" value="dipeptide_epimerase"/>
    <property type="match status" value="1"/>
</dbReference>
<dbReference type="SUPFAM" id="SSF51604">
    <property type="entry name" value="Enolase C-terminal domain-like"/>
    <property type="match status" value="1"/>
</dbReference>
<dbReference type="PANTHER" id="PTHR48080">
    <property type="entry name" value="D-GALACTONATE DEHYDRATASE-RELATED"/>
    <property type="match status" value="1"/>
</dbReference>
<dbReference type="InterPro" id="IPR013341">
    <property type="entry name" value="Mandelate_racemase_N_dom"/>
</dbReference>
<protein>
    <recommendedName>
        <fullName evidence="5">Dipeptide epimerase</fullName>
        <ecNumber evidence="5">5.1.1.-</ecNumber>
    </recommendedName>
</protein>
<evidence type="ECO:0000256" key="1">
    <source>
        <dbReference type="ARBA" id="ARBA00008031"/>
    </source>
</evidence>
<dbReference type="InterPro" id="IPR036849">
    <property type="entry name" value="Enolase-like_C_sf"/>
</dbReference>
<dbReference type="InterPro" id="IPR018110">
    <property type="entry name" value="Mandel_Rmase/mucon_lact_enz_CS"/>
</dbReference>
<evidence type="ECO:0000313" key="8">
    <source>
        <dbReference type="Proteomes" id="UP000584642"/>
    </source>
</evidence>
<dbReference type="InterPro" id="IPR034593">
    <property type="entry name" value="DgoD-like"/>
</dbReference>
<name>A0ABX2TJ10_9PROT</name>
<comment type="caution">
    <text evidence="7">The sequence shown here is derived from an EMBL/GenBank/DDBJ whole genome shotgun (WGS) entry which is preliminary data.</text>
</comment>
<accession>A0ABX2TJ10</accession>
<dbReference type="InterPro" id="IPR013342">
    <property type="entry name" value="Mandelate_racemase_C"/>
</dbReference>
<evidence type="ECO:0000256" key="5">
    <source>
        <dbReference type="RuleBase" id="RU366006"/>
    </source>
</evidence>
<dbReference type="PROSITE" id="PS00909">
    <property type="entry name" value="MR_MLE_2"/>
    <property type="match status" value="1"/>
</dbReference>
<dbReference type="InterPro" id="IPR034603">
    <property type="entry name" value="Dipeptide_epimerase"/>
</dbReference>
<comment type="cofactor">
    <cofactor evidence="5">
        <name>Mg(2+)</name>
        <dbReference type="ChEBI" id="CHEBI:18420"/>
    </cofactor>
    <text evidence="5">Binds 1 Mg(2+) ion per subunit.</text>
</comment>
<keyword evidence="2 5" id="KW-0479">Metal-binding</keyword>
<evidence type="ECO:0000256" key="4">
    <source>
        <dbReference type="ARBA" id="ARBA00023235"/>
    </source>
</evidence>
<evidence type="ECO:0000313" key="7">
    <source>
        <dbReference type="EMBL" id="NYZ23740.1"/>
    </source>
</evidence>
<keyword evidence="8" id="KW-1185">Reference proteome</keyword>
<evidence type="ECO:0000259" key="6">
    <source>
        <dbReference type="SMART" id="SM00922"/>
    </source>
</evidence>
<organism evidence="7 8">
    <name type="scientific">Azospirillum oleiclasticum</name>
    <dbReference type="NCBI Taxonomy" id="2735135"/>
    <lineage>
        <taxon>Bacteria</taxon>
        <taxon>Pseudomonadati</taxon>
        <taxon>Pseudomonadota</taxon>
        <taxon>Alphaproteobacteria</taxon>
        <taxon>Rhodospirillales</taxon>
        <taxon>Azospirillaceae</taxon>
        <taxon>Azospirillum</taxon>
    </lineage>
</organism>
<dbReference type="Proteomes" id="UP000584642">
    <property type="component" value="Unassembled WGS sequence"/>
</dbReference>
<dbReference type="EC" id="5.1.1.-" evidence="5"/>
<dbReference type="PANTHER" id="PTHR48080:SF3">
    <property type="entry name" value="ENOLASE SUPERFAMILY MEMBER DDB_G0284701"/>
    <property type="match status" value="1"/>
</dbReference>
<keyword evidence="4 5" id="KW-0413">Isomerase</keyword>
<keyword evidence="3 5" id="KW-0460">Magnesium</keyword>
<proteinExistence type="inferred from homology"/>
<comment type="similarity">
    <text evidence="1 5">Belongs to the mandelate racemase/muconate lactonizing enzyme family.</text>
</comment>
<feature type="domain" description="Mandelate racemase/muconate lactonizing enzyme C-terminal" evidence="6">
    <location>
        <begin position="132"/>
        <end position="224"/>
    </location>
</feature>
<dbReference type="SFLD" id="SFLDG00180">
    <property type="entry name" value="muconate_cycloisomerase"/>
    <property type="match status" value="1"/>
</dbReference>